<dbReference type="AlphaFoldDB" id="A0A0S1SM60"/>
<accession>A0A0S1SR28</accession>
<reference evidence="2 3" key="2">
    <citation type="journal article" date="2016" name="PeerJ">
        <title>Analysis of five complete genome sequences for members of the class Peribacteria in the recently recognized Peregrinibacteria bacterial phylum.</title>
        <authorList>
            <person name="Anantharaman K."/>
            <person name="Brown C.T."/>
            <person name="Burstein D."/>
            <person name="Castelle C.J."/>
            <person name="Probst A.J."/>
            <person name="Thomas B.C."/>
            <person name="Williams K.H."/>
            <person name="Banfield J.F."/>
        </authorList>
    </citation>
    <scope>NUCLEOTIDE SEQUENCE [LARGE SCALE GENOMIC DNA]</scope>
    <source>
        <strain evidence="2">RIFOXYD1_FULL_PER-ii_59_16</strain>
    </source>
</reference>
<evidence type="ECO:0000313" key="3">
    <source>
        <dbReference type="Proteomes" id="UP000069135"/>
    </source>
</evidence>
<dbReference type="KEGG" id="prf:PeribacterA2_0769"/>
<reference evidence="3" key="1">
    <citation type="submission" date="2015-10" db="EMBL/GenBank/DDBJ databases">
        <title>Analysis of five complete genome sequences for members of the class Peribacteria in the recently recognized Peregrinibacteria bacterial phylum.</title>
        <authorList>
            <person name="Anantharaman K."/>
            <person name="Brown C.T."/>
            <person name="Burstein D."/>
            <person name="Castelle C.J."/>
            <person name="Probst A.J."/>
            <person name="Thomas B.C."/>
            <person name="Williams K.H."/>
            <person name="Banfield J.F."/>
        </authorList>
    </citation>
    <scope>NUCLEOTIDE SEQUENCE [LARGE SCALE GENOMIC DNA]</scope>
</reference>
<protein>
    <submittedName>
        <fullName evidence="2">Uncharacterized protein</fullName>
    </submittedName>
</protein>
<feature type="region of interest" description="Disordered" evidence="1">
    <location>
        <begin position="1"/>
        <end position="21"/>
    </location>
</feature>
<evidence type="ECO:0000313" key="2">
    <source>
        <dbReference type="EMBL" id="ALM13442.1"/>
    </source>
</evidence>
<accession>A0A0S1SYN2</accession>
<proteinExistence type="predicted"/>
<accession>A0A0S1SM60</accession>
<dbReference type="EMBL" id="CP013065">
    <property type="protein sequence ID" value="ALM13442.1"/>
    <property type="molecule type" value="Genomic_DNA"/>
</dbReference>
<dbReference type="STRING" id="1735162.PeribacterB2_0771"/>
<name>A0A0S1SM60_9BACT</name>
<dbReference type="Proteomes" id="UP000069135">
    <property type="component" value="Chromosome"/>
</dbReference>
<evidence type="ECO:0000256" key="1">
    <source>
        <dbReference type="SAM" id="MobiDB-lite"/>
    </source>
</evidence>
<accession>A0A0S1SLZ7</accession>
<organism evidence="2 3">
    <name type="scientific">Candidatus Peribacter riflensis</name>
    <dbReference type="NCBI Taxonomy" id="1735162"/>
    <lineage>
        <taxon>Bacteria</taxon>
        <taxon>Candidatus Peregrinibacteriota</taxon>
        <taxon>Candidatus Peribacteria</taxon>
        <taxon>Candidatus Peribacterales</taxon>
        <taxon>Candidatus Peribacteraceae</taxon>
        <taxon>Candidatus Peribacter</taxon>
    </lineage>
</organism>
<sequence length="103" mass="11649">MSTAILERPHISDGSQTDAQAEQDIRIGPYLVTDRKLIRRAAMDLMQRCLLRGIEIPSEISTALCLHEQNQHAMGMEEALLAMPDLQDRRAIICQMVHAIIRL</sequence>
<accession>A0A0S1SI51</accession>
<gene>
    <name evidence="2" type="ORF">PeribacterD1_0771</name>
</gene>